<dbReference type="InterPro" id="IPR011006">
    <property type="entry name" value="CheY-like_superfamily"/>
</dbReference>
<keyword evidence="1 4" id="KW-0238">DNA-binding</keyword>
<dbReference type="SUPFAM" id="SSF52172">
    <property type="entry name" value="CheY-like"/>
    <property type="match status" value="1"/>
</dbReference>
<keyword evidence="5" id="KW-1185">Reference proteome</keyword>
<evidence type="ECO:0000256" key="1">
    <source>
        <dbReference type="ARBA" id="ARBA00023125"/>
    </source>
</evidence>
<dbReference type="PROSITE" id="PS00622">
    <property type="entry name" value="HTH_LUXR_1"/>
    <property type="match status" value="1"/>
</dbReference>
<evidence type="ECO:0000259" key="3">
    <source>
        <dbReference type="PROSITE" id="PS50043"/>
    </source>
</evidence>
<gene>
    <name evidence="4" type="ORF">GCM10010970_13750</name>
</gene>
<dbReference type="SUPFAM" id="SSF46894">
    <property type="entry name" value="C-terminal effector domain of the bipartite response regulators"/>
    <property type="match status" value="1"/>
</dbReference>
<organism evidence="4 5">
    <name type="scientific">Silvimonas iriomotensis</name>
    <dbReference type="NCBI Taxonomy" id="449662"/>
    <lineage>
        <taxon>Bacteria</taxon>
        <taxon>Pseudomonadati</taxon>
        <taxon>Pseudomonadota</taxon>
        <taxon>Betaproteobacteria</taxon>
        <taxon>Neisseriales</taxon>
        <taxon>Chitinibacteraceae</taxon>
        <taxon>Silvimonas</taxon>
    </lineage>
</organism>
<dbReference type="Pfam" id="PF00196">
    <property type="entry name" value="GerE"/>
    <property type="match status" value="1"/>
</dbReference>
<dbReference type="InterPro" id="IPR039420">
    <property type="entry name" value="WalR-like"/>
</dbReference>
<reference evidence="5" key="1">
    <citation type="journal article" date="2019" name="Int. J. Syst. Evol. Microbiol.">
        <title>The Global Catalogue of Microorganisms (GCM) 10K type strain sequencing project: providing services to taxonomists for standard genome sequencing and annotation.</title>
        <authorList>
            <consortium name="The Broad Institute Genomics Platform"/>
            <consortium name="The Broad Institute Genome Sequencing Center for Infectious Disease"/>
            <person name="Wu L."/>
            <person name="Ma J."/>
        </authorList>
    </citation>
    <scope>NUCLEOTIDE SEQUENCE [LARGE SCALE GENOMIC DNA]</scope>
    <source>
        <strain evidence="5">CGMCC 1.8859</strain>
    </source>
</reference>
<proteinExistence type="predicted"/>
<dbReference type="EMBL" id="BMLX01000002">
    <property type="protein sequence ID" value="GGP20141.1"/>
    <property type="molecule type" value="Genomic_DNA"/>
</dbReference>
<evidence type="ECO:0000313" key="4">
    <source>
        <dbReference type="EMBL" id="GGP20141.1"/>
    </source>
</evidence>
<evidence type="ECO:0000313" key="5">
    <source>
        <dbReference type="Proteomes" id="UP000637267"/>
    </source>
</evidence>
<comment type="caution">
    <text evidence="4">The sequence shown here is derived from an EMBL/GenBank/DDBJ whole genome shotgun (WGS) entry which is preliminary data.</text>
</comment>
<feature type="domain" description="HTH luxR-type" evidence="3">
    <location>
        <begin position="150"/>
        <end position="215"/>
    </location>
</feature>
<dbReference type="PRINTS" id="PR00038">
    <property type="entry name" value="HTHLUXR"/>
</dbReference>
<dbReference type="Gene3D" id="3.40.50.2300">
    <property type="match status" value="1"/>
</dbReference>
<feature type="compositionally biased region" description="Polar residues" evidence="2">
    <location>
        <begin position="242"/>
        <end position="252"/>
    </location>
</feature>
<dbReference type="InterPro" id="IPR016032">
    <property type="entry name" value="Sig_transdc_resp-reg_C-effctor"/>
</dbReference>
<dbReference type="PANTHER" id="PTHR43214">
    <property type="entry name" value="TWO-COMPONENT RESPONSE REGULATOR"/>
    <property type="match status" value="1"/>
</dbReference>
<dbReference type="InterPro" id="IPR000792">
    <property type="entry name" value="Tscrpt_reg_LuxR_C"/>
</dbReference>
<sequence>METCNEFKTVECVMRADMTVEVEVAHCDPVIAWGLMAILAGVPGIRARMRASGGDATLDMMKADVLIADYDFATQFIRRHKGSAWYPSRAPRVLVMTARDLEWDVHQAMSVGVHGYMICNCDAQELITAVEKLVEGSPYVCKSIAQKLVNSLGHESLTLREMDVLQNVALGLGNQAIAQALGISAGTIKTHVSAILSKLRAATRTEAVAIARARGLIGVPGLRHAAPVLSAGTSAPLPPSRMASQASVASTL</sequence>
<dbReference type="SMART" id="SM00421">
    <property type="entry name" value="HTH_LUXR"/>
    <property type="match status" value="1"/>
</dbReference>
<feature type="region of interest" description="Disordered" evidence="2">
    <location>
        <begin position="233"/>
        <end position="252"/>
    </location>
</feature>
<accession>A0ABQ2P883</accession>
<dbReference type="Proteomes" id="UP000637267">
    <property type="component" value="Unassembled WGS sequence"/>
</dbReference>
<dbReference type="GO" id="GO:0003677">
    <property type="term" value="F:DNA binding"/>
    <property type="evidence" value="ECO:0007669"/>
    <property type="project" value="UniProtKB-KW"/>
</dbReference>
<name>A0ABQ2P883_9NEIS</name>
<dbReference type="PROSITE" id="PS50043">
    <property type="entry name" value="HTH_LUXR_2"/>
    <property type="match status" value="1"/>
</dbReference>
<dbReference type="CDD" id="cd06170">
    <property type="entry name" value="LuxR_C_like"/>
    <property type="match status" value="1"/>
</dbReference>
<evidence type="ECO:0000256" key="2">
    <source>
        <dbReference type="SAM" id="MobiDB-lite"/>
    </source>
</evidence>
<protein>
    <submittedName>
        <fullName evidence="4">DNA-binding response regulator</fullName>
    </submittedName>
</protein>